<name>A0A9I9EJR4_CUCME</name>
<dbReference type="EnsemblPlants" id="MELO3C034392.2.1">
    <property type="protein sequence ID" value="MELO3C034392.2.1"/>
    <property type="gene ID" value="MELO3C034392.2"/>
</dbReference>
<evidence type="ECO:0000313" key="1">
    <source>
        <dbReference type="EnsemblPlants" id="MELO3C034392.2.1"/>
    </source>
</evidence>
<reference evidence="1" key="1">
    <citation type="submission" date="2023-03" db="UniProtKB">
        <authorList>
            <consortium name="EnsemblPlants"/>
        </authorList>
    </citation>
    <scope>IDENTIFICATION</scope>
</reference>
<sequence>MPQNLKPPLTFFFFLTNCRPQSLPSFFFNHAPPILDLYSRHRPPSQAITFLPAVVQPSLRLPILEAQSSSVALKPLLFDQPSPSHANPSRTLCIPPPCLGVGRNFPSFCMSHLDPTLCIIIDYLTGLIESLLPYVKRAIDSASDSPFTVSFCGTLQEKRSTIAR</sequence>
<dbReference type="AlphaFoldDB" id="A0A9I9EJR4"/>
<accession>A0A9I9EJR4</accession>
<organism evidence="1">
    <name type="scientific">Cucumis melo</name>
    <name type="common">Muskmelon</name>
    <dbReference type="NCBI Taxonomy" id="3656"/>
    <lineage>
        <taxon>Eukaryota</taxon>
        <taxon>Viridiplantae</taxon>
        <taxon>Streptophyta</taxon>
        <taxon>Embryophyta</taxon>
        <taxon>Tracheophyta</taxon>
        <taxon>Spermatophyta</taxon>
        <taxon>Magnoliopsida</taxon>
        <taxon>eudicotyledons</taxon>
        <taxon>Gunneridae</taxon>
        <taxon>Pentapetalae</taxon>
        <taxon>rosids</taxon>
        <taxon>fabids</taxon>
        <taxon>Cucurbitales</taxon>
        <taxon>Cucurbitaceae</taxon>
        <taxon>Benincaseae</taxon>
        <taxon>Cucumis</taxon>
    </lineage>
</organism>
<dbReference type="Gramene" id="MELO3C034392.2.1">
    <property type="protein sequence ID" value="MELO3C034392.2.1"/>
    <property type="gene ID" value="MELO3C034392.2"/>
</dbReference>
<protein>
    <submittedName>
        <fullName evidence="1">Uncharacterized protein</fullName>
    </submittedName>
</protein>
<proteinExistence type="predicted"/>